<gene>
    <name evidence="3" type="ORF">SAMN02910265_01486</name>
</gene>
<feature type="domain" description="Glycosyltransferase subfamily 4-like N-terminal" evidence="2">
    <location>
        <begin position="51"/>
        <end position="154"/>
    </location>
</feature>
<sequence length="362" mass="41178">MKKIKLLYITRKYPPAVGGMENFSYNLYNNFDPSKVDADIISLGRSQKHLVWFLPYALLKTVFKAGKYDVIFVGDALLSSVGFFTKLFHPRKKVVVNVFGLDITFKNKLYQLYLKFFYNKFDRYISISRETDETFRKRGGKRSCVINCGVDTEQFSGECADYAEICRKNGISEDDTVIITVGRLVKRKGVDWFVRNVMPELKDEKVKYLIVGDGEDRETIAEGIEKHGLSDKVKMLGRVETAELNSVYTHADAFIMPNIHVDGDMEGFGLVAVEASLAGLAVFASGIEGIRDAVIDGKNGWIMESGNAKQYAERVKDLCAHRDEYKKKAAEYSRYTRDTYSWKSICAKYVELFEKMLGKGKK</sequence>
<dbReference type="CDD" id="cd03801">
    <property type="entry name" value="GT4_PimA-like"/>
    <property type="match status" value="1"/>
</dbReference>
<dbReference type="Pfam" id="PF00534">
    <property type="entry name" value="Glycos_transf_1"/>
    <property type="match status" value="1"/>
</dbReference>
<keyword evidence="3" id="KW-0328">Glycosyltransferase</keyword>
<feature type="domain" description="Glycosyl transferase family 1" evidence="1">
    <location>
        <begin position="164"/>
        <end position="334"/>
    </location>
</feature>
<evidence type="ECO:0000259" key="2">
    <source>
        <dbReference type="Pfam" id="PF13439"/>
    </source>
</evidence>
<dbReference type="PANTHER" id="PTHR45947">
    <property type="entry name" value="SULFOQUINOVOSYL TRANSFERASE SQD2"/>
    <property type="match status" value="1"/>
</dbReference>
<dbReference type="EMBL" id="FNWV01000004">
    <property type="protein sequence ID" value="SEH56509.1"/>
    <property type="molecule type" value="Genomic_DNA"/>
</dbReference>
<dbReference type="InterPro" id="IPR050194">
    <property type="entry name" value="Glycosyltransferase_grp1"/>
</dbReference>
<dbReference type="SUPFAM" id="SSF53756">
    <property type="entry name" value="UDP-Glycosyltransferase/glycogen phosphorylase"/>
    <property type="match status" value="1"/>
</dbReference>
<dbReference type="GO" id="GO:0016758">
    <property type="term" value="F:hexosyltransferase activity"/>
    <property type="evidence" value="ECO:0007669"/>
    <property type="project" value="TreeGrafter"/>
</dbReference>
<dbReference type="InterPro" id="IPR001296">
    <property type="entry name" value="Glyco_trans_1"/>
</dbReference>
<keyword evidence="3" id="KW-0808">Transferase</keyword>
<dbReference type="AlphaFoldDB" id="A0A1H6J3K4"/>
<evidence type="ECO:0000259" key="1">
    <source>
        <dbReference type="Pfam" id="PF00534"/>
    </source>
</evidence>
<evidence type="ECO:0000313" key="4">
    <source>
        <dbReference type="Proteomes" id="UP000183190"/>
    </source>
</evidence>
<accession>A0A1H6J3K4</accession>
<evidence type="ECO:0000313" key="3">
    <source>
        <dbReference type="EMBL" id="SEH56509.1"/>
    </source>
</evidence>
<protein>
    <submittedName>
        <fullName evidence="3">Phosphatidylinositol alpha-1,6-mannosyltransferase</fullName>
    </submittedName>
</protein>
<dbReference type="Gene3D" id="3.40.50.2000">
    <property type="entry name" value="Glycogen Phosphorylase B"/>
    <property type="match status" value="2"/>
</dbReference>
<proteinExistence type="predicted"/>
<organism evidence="3 4">
    <name type="scientific">Ruminococcus flavefaciens</name>
    <dbReference type="NCBI Taxonomy" id="1265"/>
    <lineage>
        <taxon>Bacteria</taxon>
        <taxon>Bacillati</taxon>
        <taxon>Bacillota</taxon>
        <taxon>Clostridia</taxon>
        <taxon>Eubacteriales</taxon>
        <taxon>Oscillospiraceae</taxon>
        <taxon>Ruminococcus</taxon>
    </lineage>
</organism>
<dbReference type="InterPro" id="IPR028098">
    <property type="entry name" value="Glyco_trans_4-like_N"/>
</dbReference>
<name>A0A1H6J3K4_RUMFL</name>
<reference evidence="3 4" key="1">
    <citation type="submission" date="2016-10" db="EMBL/GenBank/DDBJ databases">
        <authorList>
            <person name="de Groot N.N."/>
        </authorList>
    </citation>
    <scope>NUCLEOTIDE SEQUENCE [LARGE SCALE GENOMIC DNA]</scope>
    <source>
        <strain evidence="3 4">YAD2003</strain>
    </source>
</reference>
<dbReference type="RefSeq" id="WP_074715939.1">
    <property type="nucleotide sequence ID" value="NZ_FNWV01000004.1"/>
</dbReference>
<dbReference type="OrthoDB" id="9790710at2"/>
<dbReference type="PANTHER" id="PTHR45947:SF3">
    <property type="entry name" value="SULFOQUINOVOSYL TRANSFERASE SQD2"/>
    <property type="match status" value="1"/>
</dbReference>
<dbReference type="Pfam" id="PF13439">
    <property type="entry name" value="Glyco_transf_4"/>
    <property type="match status" value="1"/>
</dbReference>
<dbReference type="Proteomes" id="UP000183190">
    <property type="component" value="Unassembled WGS sequence"/>
</dbReference>